<name>A0A674JWE4_9SAUR</name>
<accession>A0A674JWE4</accession>
<dbReference type="AlphaFoldDB" id="A0A674JWE4"/>
<keyword evidence="6" id="KW-1185">Reference proteome</keyword>
<gene>
    <name evidence="5" type="primary">LOC113408842</name>
</gene>
<evidence type="ECO:0000313" key="5">
    <source>
        <dbReference type="Ensembl" id="ENSTMTP00000025725.1"/>
    </source>
</evidence>
<dbReference type="GeneTree" id="ENSGT00940000154641"/>
<feature type="domain" description="Ig-like" evidence="4">
    <location>
        <begin position="89"/>
        <end position="176"/>
    </location>
</feature>
<dbReference type="InterPro" id="IPR007110">
    <property type="entry name" value="Ig-like_dom"/>
</dbReference>
<dbReference type="SUPFAM" id="SSF48726">
    <property type="entry name" value="Immunoglobulin"/>
    <property type="match status" value="2"/>
</dbReference>
<dbReference type="Pfam" id="PF22705">
    <property type="entry name" value="C2-set_3"/>
    <property type="match status" value="1"/>
</dbReference>
<evidence type="ECO:0000259" key="4">
    <source>
        <dbReference type="PROSITE" id="PS50835"/>
    </source>
</evidence>
<dbReference type="InterPro" id="IPR036179">
    <property type="entry name" value="Ig-like_dom_sf"/>
</dbReference>
<dbReference type="PANTHER" id="PTHR24100">
    <property type="entry name" value="BUTYROPHILIN"/>
    <property type="match status" value="1"/>
</dbReference>
<evidence type="ECO:0000256" key="2">
    <source>
        <dbReference type="ARBA" id="ARBA00023136"/>
    </source>
</evidence>
<dbReference type="Ensembl" id="ENSTMTT00000026648.1">
    <property type="protein sequence ID" value="ENSTMTP00000025725.1"/>
    <property type="gene ID" value="ENSTMTG00000018787.1"/>
</dbReference>
<protein>
    <recommendedName>
        <fullName evidence="4">Ig-like domain-containing protein</fullName>
    </recommendedName>
</protein>
<dbReference type="InterPro" id="IPR053896">
    <property type="entry name" value="BTN3A2-like_Ig-C"/>
</dbReference>
<dbReference type="GO" id="GO:0009897">
    <property type="term" value="C:external side of plasma membrane"/>
    <property type="evidence" value="ECO:0007669"/>
    <property type="project" value="TreeGrafter"/>
</dbReference>
<organism evidence="5 6">
    <name type="scientific">Terrapene triunguis</name>
    <name type="common">Three-toed box turtle</name>
    <dbReference type="NCBI Taxonomy" id="2587831"/>
    <lineage>
        <taxon>Eukaryota</taxon>
        <taxon>Metazoa</taxon>
        <taxon>Chordata</taxon>
        <taxon>Craniata</taxon>
        <taxon>Vertebrata</taxon>
        <taxon>Euteleostomi</taxon>
        <taxon>Archelosauria</taxon>
        <taxon>Testudinata</taxon>
        <taxon>Testudines</taxon>
        <taxon>Cryptodira</taxon>
        <taxon>Durocryptodira</taxon>
        <taxon>Testudinoidea</taxon>
        <taxon>Emydidae</taxon>
        <taxon>Terrapene</taxon>
    </lineage>
</organism>
<dbReference type="GO" id="GO:0050852">
    <property type="term" value="P:T cell receptor signaling pathway"/>
    <property type="evidence" value="ECO:0007669"/>
    <property type="project" value="TreeGrafter"/>
</dbReference>
<comment type="subcellular location">
    <subcellularLocation>
        <location evidence="1">Membrane</location>
    </subcellularLocation>
</comment>
<evidence type="ECO:0000256" key="1">
    <source>
        <dbReference type="ARBA" id="ARBA00004370"/>
    </source>
</evidence>
<sequence length="201" mass="22477">MQNLRIHWHVFREGEGSVVHSYYAGADRLQDQAGEFQGRTHLSLRTLSQGWVSLGLTNVQPADSGEYRCIVVDTHYAVTGDVILQVSVPYETPQISVLYRDGNEVRWQCEARGGYPEAEVTWHDGNGKQLMQSEPTEFLRTREGVCIVQSILTASVHGARSVCCSVLHKLLRQNTSICHKLPGSRLAIKYESYVNTTSGLD</sequence>
<dbReference type="InterPro" id="IPR050504">
    <property type="entry name" value="IgSF_BTN/MOG"/>
</dbReference>
<dbReference type="Gene3D" id="2.60.40.10">
    <property type="entry name" value="Immunoglobulins"/>
    <property type="match status" value="2"/>
</dbReference>
<reference evidence="5" key="2">
    <citation type="submission" date="2025-09" db="UniProtKB">
        <authorList>
            <consortium name="Ensembl"/>
        </authorList>
    </citation>
    <scope>IDENTIFICATION</scope>
</reference>
<dbReference type="InterPro" id="IPR013783">
    <property type="entry name" value="Ig-like_fold"/>
</dbReference>
<keyword evidence="3" id="KW-0393">Immunoglobulin domain</keyword>
<evidence type="ECO:0000313" key="6">
    <source>
        <dbReference type="Proteomes" id="UP000472274"/>
    </source>
</evidence>
<dbReference type="PANTHER" id="PTHR24100:SF155">
    <property type="entry name" value="CD276 ANTIGEN"/>
    <property type="match status" value="1"/>
</dbReference>
<reference evidence="5" key="1">
    <citation type="submission" date="2025-08" db="UniProtKB">
        <authorList>
            <consortium name="Ensembl"/>
        </authorList>
    </citation>
    <scope>IDENTIFICATION</scope>
</reference>
<dbReference type="InParanoid" id="A0A674JWE4"/>
<dbReference type="GO" id="GO:0001817">
    <property type="term" value="P:regulation of cytokine production"/>
    <property type="evidence" value="ECO:0007669"/>
    <property type="project" value="TreeGrafter"/>
</dbReference>
<evidence type="ECO:0000256" key="3">
    <source>
        <dbReference type="ARBA" id="ARBA00023319"/>
    </source>
</evidence>
<dbReference type="Pfam" id="PF07686">
    <property type="entry name" value="V-set"/>
    <property type="match status" value="1"/>
</dbReference>
<keyword evidence="2" id="KW-0472">Membrane</keyword>
<proteinExistence type="predicted"/>
<dbReference type="GO" id="GO:0005102">
    <property type="term" value="F:signaling receptor binding"/>
    <property type="evidence" value="ECO:0007669"/>
    <property type="project" value="TreeGrafter"/>
</dbReference>
<dbReference type="PROSITE" id="PS50835">
    <property type="entry name" value="IG_LIKE"/>
    <property type="match status" value="1"/>
</dbReference>
<dbReference type="InterPro" id="IPR013106">
    <property type="entry name" value="Ig_V-set"/>
</dbReference>
<dbReference type="Proteomes" id="UP000472274">
    <property type="component" value="Unplaced"/>
</dbReference>